<organism evidence="2 3">
    <name type="scientific">Chitinophaga barathri</name>
    <dbReference type="NCBI Taxonomy" id="1647451"/>
    <lineage>
        <taxon>Bacteria</taxon>
        <taxon>Pseudomonadati</taxon>
        <taxon>Bacteroidota</taxon>
        <taxon>Chitinophagia</taxon>
        <taxon>Chitinophagales</taxon>
        <taxon>Chitinophagaceae</taxon>
        <taxon>Chitinophaga</taxon>
    </lineage>
</organism>
<dbReference type="RefSeq" id="WP_120516974.1">
    <property type="nucleotide sequence ID" value="NZ_QXZY01000007.1"/>
</dbReference>
<dbReference type="InterPro" id="IPR012334">
    <property type="entry name" value="Pectin_lyas_fold"/>
</dbReference>
<keyword evidence="3" id="KW-1185">Reference proteome</keyword>
<gene>
    <name evidence="2" type="ORF">EG028_11820</name>
</gene>
<evidence type="ECO:0000313" key="2">
    <source>
        <dbReference type="EMBL" id="RPD40715.1"/>
    </source>
</evidence>
<sequence length="348" mass="38111">MNQKMYASMPVISPGTIILCLAALFFSFTGCYKMEPPVSSENISAVSSYQSLLTVPEIYVNDVGADGTDALNDTWAFQKAIDSMAGLGGGVVRVRTGNYYIDADTSIKMKNNVVLYMYDTTRKLIVRPTSSTRYHAIMVEFVDGVSIFGGKIVGDRDIHTGSTGEWGMGIAIYGSTNVKVNRTYISNCWGDGIVVGSRKLAGVPTVSRDVIIKRVTSTNNRRQALTIGGVNGLEVDSCLFTYTNGTAPQDGIDIEPDSDTAQYVYITNCEISNNVGNGIEMNAKTTTTAKVRNIYVTNNYVHHNAYSTYILHVQNSTINNNRFILNTVRNLIYAKDTSNCIFTPNTFN</sequence>
<protein>
    <submittedName>
        <fullName evidence="2">Right-handed parallel beta-helix repeat-containing protein</fullName>
    </submittedName>
</protein>
<evidence type="ECO:0000259" key="1">
    <source>
        <dbReference type="Pfam" id="PF13229"/>
    </source>
</evidence>
<dbReference type="PROSITE" id="PS51257">
    <property type="entry name" value="PROKAR_LIPOPROTEIN"/>
    <property type="match status" value="1"/>
</dbReference>
<dbReference type="OrthoDB" id="253409at2"/>
<accession>A0A3N4MBD7</accession>
<feature type="domain" description="Right handed beta helix" evidence="1">
    <location>
        <begin position="249"/>
        <end position="348"/>
    </location>
</feature>
<dbReference type="InterPro" id="IPR011050">
    <property type="entry name" value="Pectin_lyase_fold/virulence"/>
</dbReference>
<reference evidence="3" key="1">
    <citation type="submission" date="2018-11" db="EMBL/GenBank/DDBJ databases">
        <title>Chitinophaga lutea sp.nov., isolate from arsenic contaminated soil.</title>
        <authorList>
            <person name="Zong Y."/>
        </authorList>
    </citation>
    <scope>NUCLEOTIDE SEQUENCE [LARGE SCALE GENOMIC DNA]</scope>
    <source>
        <strain evidence="3">YLT18</strain>
    </source>
</reference>
<evidence type="ECO:0000313" key="3">
    <source>
        <dbReference type="Proteomes" id="UP000279089"/>
    </source>
</evidence>
<dbReference type="AlphaFoldDB" id="A0A3N4MBD7"/>
<comment type="caution">
    <text evidence="2">The sequence shown here is derived from an EMBL/GenBank/DDBJ whole genome shotgun (WGS) entry which is preliminary data.</text>
</comment>
<dbReference type="Proteomes" id="UP000279089">
    <property type="component" value="Unassembled WGS sequence"/>
</dbReference>
<dbReference type="Gene3D" id="2.160.20.10">
    <property type="entry name" value="Single-stranded right-handed beta-helix, Pectin lyase-like"/>
    <property type="match status" value="1"/>
</dbReference>
<dbReference type="InterPro" id="IPR039448">
    <property type="entry name" value="Beta_helix"/>
</dbReference>
<dbReference type="EMBL" id="RMBX01000006">
    <property type="protein sequence ID" value="RPD40715.1"/>
    <property type="molecule type" value="Genomic_DNA"/>
</dbReference>
<dbReference type="SUPFAM" id="SSF51126">
    <property type="entry name" value="Pectin lyase-like"/>
    <property type="match status" value="1"/>
</dbReference>
<dbReference type="InterPro" id="IPR006626">
    <property type="entry name" value="PbH1"/>
</dbReference>
<dbReference type="Pfam" id="PF13229">
    <property type="entry name" value="Beta_helix"/>
    <property type="match status" value="1"/>
</dbReference>
<dbReference type="SMART" id="SM00710">
    <property type="entry name" value="PbH1"/>
    <property type="match status" value="6"/>
</dbReference>
<proteinExistence type="predicted"/>
<name>A0A3N4MBD7_9BACT</name>